<name>A0A8S5RE55_9VIRU</name>
<sequence>MKTTYTPYRDMQSELEQLQNICGRSVTAINTGRSYAVLSYGTPILIYCMTTGETIFDNSYYSTTTSRLQNLIKDAFGLHDFKERKIYEFKLQTLSV</sequence>
<protein>
    <submittedName>
        <fullName evidence="1">Uncharacterized protein</fullName>
    </submittedName>
</protein>
<dbReference type="EMBL" id="BK059096">
    <property type="protein sequence ID" value="DAE29647.1"/>
    <property type="molecule type" value="Genomic_DNA"/>
</dbReference>
<accession>A0A8S5RE55</accession>
<reference evidence="1" key="1">
    <citation type="journal article" date="2021" name="Proc. Natl. Acad. Sci. U.S.A.">
        <title>A Catalog of Tens of Thousands of Viruses from Human Metagenomes Reveals Hidden Associations with Chronic Diseases.</title>
        <authorList>
            <person name="Tisza M.J."/>
            <person name="Buck C.B."/>
        </authorList>
    </citation>
    <scope>NUCLEOTIDE SEQUENCE</scope>
    <source>
        <strain evidence="1">Ctqq75</strain>
    </source>
</reference>
<evidence type="ECO:0000313" key="1">
    <source>
        <dbReference type="EMBL" id="DAE29647.1"/>
    </source>
</evidence>
<proteinExistence type="predicted"/>
<organism evidence="1">
    <name type="scientific">virus sp. ctqq75</name>
    <dbReference type="NCBI Taxonomy" id="2827999"/>
    <lineage>
        <taxon>Viruses</taxon>
    </lineage>
</organism>